<proteinExistence type="predicted"/>
<feature type="compositionally biased region" description="Polar residues" evidence="1">
    <location>
        <begin position="262"/>
        <end position="272"/>
    </location>
</feature>
<dbReference type="OrthoDB" id="1521716at2"/>
<comment type="caution">
    <text evidence="3">The sequence shown here is derived from an EMBL/GenBank/DDBJ whole genome shotgun (WGS) entry which is preliminary data.</text>
</comment>
<evidence type="ECO:0000313" key="3">
    <source>
        <dbReference type="EMBL" id="TKB98792.1"/>
    </source>
</evidence>
<sequence>MKKINYLLMLLSVVFVLSSCNNGDENIVVPILEPEVIANNVSTNTTLTSDRVWILRGETHVQSGAVLTIQAGTIIKSDVSQKGALIIDKGARIEAVGTAASPIIFTSGVAAGSRAPGDWAGITIIGRAPTNRATVGIVEGGVSGQFGLDNIPTDNSGTLKYVRIEYAGIAVAQGSEVNALSLYAVGSGTTLDHIQISYAKDDAYEFFGGTVNGKYLISYGTSDDDFDFDNGYTGKIQFGVVLRRPELVDPTDQGNGVECDNESSVPTAGPSTPLTRPVLSNFTFLGSNGASNEAAQQHFANRFRRATQFVVVNSLYGGFKEAGVSMESEQTVSAYVAGTSIFKNNAVTAMKQPYLTNSATLNSAAFQVKAETEGNVTLANSAALLLSNPFNLSAPNFSPQTASPALLGTYVAADNSGFFTATTYRGAFAANDTWTNTWTNFNPNSSTY</sequence>
<feature type="region of interest" description="Disordered" evidence="1">
    <location>
        <begin position="251"/>
        <end position="272"/>
    </location>
</feature>
<feature type="chain" id="PRO_5020498711" evidence="2">
    <location>
        <begin position="24"/>
        <end position="448"/>
    </location>
</feature>
<reference evidence="3 4" key="1">
    <citation type="submission" date="2019-04" db="EMBL/GenBank/DDBJ databases">
        <title>Pedobacter sp. AR-3-17 sp. nov., isolated from Arctic soil.</title>
        <authorList>
            <person name="Dahal R.H."/>
            <person name="Kim D.-U."/>
        </authorList>
    </citation>
    <scope>NUCLEOTIDE SEQUENCE [LARGE SCALE GENOMIC DNA]</scope>
    <source>
        <strain evidence="3 4">AR-3-17</strain>
    </source>
</reference>
<dbReference type="PANTHER" id="PTHR41339">
    <property type="entry name" value="LIPL48"/>
    <property type="match status" value="1"/>
</dbReference>
<dbReference type="PROSITE" id="PS51257">
    <property type="entry name" value="PROKAR_LIPOPROTEIN"/>
    <property type="match status" value="1"/>
</dbReference>
<evidence type="ECO:0000256" key="1">
    <source>
        <dbReference type="SAM" id="MobiDB-lite"/>
    </source>
</evidence>
<dbReference type="Proteomes" id="UP000308181">
    <property type="component" value="Unassembled WGS sequence"/>
</dbReference>
<gene>
    <name evidence="3" type="ORF">FA046_06650</name>
</gene>
<evidence type="ECO:0000313" key="4">
    <source>
        <dbReference type="Proteomes" id="UP000308181"/>
    </source>
</evidence>
<feature type="signal peptide" evidence="2">
    <location>
        <begin position="1"/>
        <end position="23"/>
    </location>
</feature>
<protein>
    <submittedName>
        <fullName evidence="3">Cell shape-determining protein MreB</fullName>
    </submittedName>
</protein>
<dbReference type="EMBL" id="SWBP01000002">
    <property type="protein sequence ID" value="TKB98792.1"/>
    <property type="molecule type" value="Genomic_DNA"/>
</dbReference>
<accession>A0A4U1BZY4</accession>
<keyword evidence="4" id="KW-1185">Reference proteome</keyword>
<evidence type="ECO:0000256" key="2">
    <source>
        <dbReference type="SAM" id="SignalP"/>
    </source>
</evidence>
<dbReference type="RefSeq" id="WP_136825606.1">
    <property type="nucleotide sequence ID" value="NZ_SWBP01000002.1"/>
</dbReference>
<name>A0A4U1BZY4_9SPHI</name>
<organism evidence="3 4">
    <name type="scientific">Pedobacter cryophilus</name>
    <dbReference type="NCBI Taxonomy" id="2571271"/>
    <lineage>
        <taxon>Bacteria</taxon>
        <taxon>Pseudomonadati</taxon>
        <taxon>Bacteroidota</taxon>
        <taxon>Sphingobacteriia</taxon>
        <taxon>Sphingobacteriales</taxon>
        <taxon>Sphingobacteriaceae</taxon>
        <taxon>Pedobacter</taxon>
    </lineage>
</organism>
<dbReference type="PANTHER" id="PTHR41339:SF1">
    <property type="entry name" value="SECRETED PROTEIN"/>
    <property type="match status" value="1"/>
</dbReference>
<keyword evidence="2" id="KW-0732">Signal</keyword>
<dbReference type="AlphaFoldDB" id="A0A4U1BZY4"/>